<name>A0A2W2BAQ5_9BACT</name>
<dbReference type="OrthoDB" id="9805931at2"/>
<evidence type="ECO:0000313" key="2">
    <source>
        <dbReference type="EMBL" id="PZF73299.1"/>
    </source>
</evidence>
<organism evidence="2 3">
    <name type="scientific">Taibaiella soli</name>
    <dbReference type="NCBI Taxonomy" id="1649169"/>
    <lineage>
        <taxon>Bacteria</taxon>
        <taxon>Pseudomonadati</taxon>
        <taxon>Bacteroidota</taxon>
        <taxon>Chitinophagia</taxon>
        <taxon>Chitinophagales</taxon>
        <taxon>Chitinophagaceae</taxon>
        <taxon>Taibaiella</taxon>
    </lineage>
</organism>
<dbReference type="EMBL" id="QKTW01000014">
    <property type="protein sequence ID" value="PZF73299.1"/>
    <property type="molecule type" value="Genomic_DNA"/>
</dbReference>
<reference evidence="2 3" key="1">
    <citation type="submission" date="2018-06" db="EMBL/GenBank/DDBJ databases">
        <title>Mucibacter soli gen. nov., sp. nov., a new member of the family Chitinophagaceae producing mucin.</title>
        <authorList>
            <person name="Kim M.-K."/>
            <person name="Park S."/>
            <person name="Kim T.-S."/>
            <person name="Joung Y."/>
            <person name="Han J.-H."/>
            <person name="Kim S.B."/>
        </authorList>
    </citation>
    <scope>NUCLEOTIDE SEQUENCE [LARGE SCALE GENOMIC DNA]</scope>
    <source>
        <strain evidence="2 3">R1-15</strain>
    </source>
</reference>
<sequence length="558" mass="62197">MIFFVATAQKQQKQQQQQQNQDTSKQVNVIIKYAQIGGGFVKGDTQMNRLVGNVQLEQNGTLMFCDSAFINLNANNVEAFGDVKIVQPDGTQVMSDYLRYVGNTKQAYLKGNVSLTDGKSNLWCEELYYDVGTKIGRYENGGTLQTESTTVTSNAGTYNVTTKDARFSGEVYVTDPPYEITSDELGYNTQTKLVVFYAPAIVTSDKSILHTGNGSTWDGKSEIAHFVVRSSILNEGQYIEADKIDYNHKTGFGHAEGKVISIDTAQKITLYCGIADYNEKARKLKAYVKPVMKKMNGNDSLFIRADTFFSAPVPKPVDTLKMSVSKAKDSLTVVKKGKSKNKKGLAVLAATPQTVNDTTNTTPAADSTAPRYFIGYNHVIIFSDSMQGRCDSIVYSMADSTLRMIKDPVAWFRQSQVTGDTILAYLENNKVKKVYIPNNALLIQQSGPAKAQMFDQVQGKTLSVFFANDKIDHAVVFPNAECIYFSKDEVGAYLGVVQGQSERMRITFKNEEVNHVYFEQDPKHTMSPLTKVNISETRLSRFQWLDAKRPKSLLELFE</sequence>
<keyword evidence="3" id="KW-1185">Reference proteome</keyword>
<dbReference type="Pfam" id="PF13100">
    <property type="entry name" value="OstA_2"/>
    <property type="match status" value="1"/>
</dbReference>
<protein>
    <recommendedName>
        <fullName evidence="1">Organic solvent tolerance-like N-terminal domain-containing protein</fullName>
    </recommendedName>
</protein>
<evidence type="ECO:0000313" key="3">
    <source>
        <dbReference type="Proteomes" id="UP000248745"/>
    </source>
</evidence>
<dbReference type="Proteomes" id="UP000248745">
    <property type="component" value="Unassembled WGS sequence"/>
</dbReference>
<dbReference type="Gene3D" id="2.60.450.10">
    <property type="entry name" value="Lipopolysaccharide (LPS) transport protein A like domain"/>
    <property type="match status" value="3"/>
</dbReference>
<accession>A0A2W2BAQ5</accession>
<gene>
    <name evidence="2" type="ORF">DN068_09015</name>
</gene>
<evidence type="ECO:0000259" key="1">
    <source>
        <dbReference type="Pfam" id="PF13100"/>
    </source>
</evidence>
<dbReference type="InterPro" id="IPR005653">
    <property type="entry name" value="OstA-like_N"/>
</dbReference>
<dbReference type="AlphaFoldDB" id="A0A2W2BAQ5"/>
<feature type="domain" description="Organic solvent tolerance-like N-terminal" evidence="1">
    <location>
        <begin position="44"/>
        <end position="183"/>
    </location>
</feature>
<dbReference type="RefSeq" id="WP_110998578.1">
    <property type="nucleotide sequence ID" value="NZ_QKTW01000014.1"/>
</dbReference>
<proteinExistence type="predicted"/>
<comment type="caution">
    <text evidence="2">The sequence shown here is derived from an EMBL/GenBank/DDBJ whole genome shotgun (WGS) entry which is preliminary data.</text>
</comment>